<keyword evidence="2" id="KW-0169">Cobalamin biosynthesis</keyword>
<dbReference type="PANTHER" id="PTHR43182">
    <property type="entry name" value="COBALT-PRECORRIN-6B C(15)-METHYLTRANSFERASE (DECARBOXYLATING)"/>
    <property type="match status" value="1"/>
</dbReference>
<comment type="pathway">
    <text evidence="1">Cofactor biosynthesis; adenosylcobalamin biosynthesis.</text>
</comment>
<evidence type="ECO:0000259" key="6">
    <source>
        <dbReference type="Pfam" id="PF00590"/>
    </source>
</evidence>
<protein>
    <submittedName>
        <fullName evidence="7">Precorrin-6y C5,15-methyltransferase (Decarboxylating) CbiE subunit</fullName>
    </submittedName>
</protein>
<keyword evidence="8" id="KW-1185">Reference proteome</keyword>
<gene>
    <name evidence="7" type="ORF">J2Z42_001220</name>
</gene>
<dbReference type="RefSeq" id="WP_209701736.1">
    <property type="nucleotide sequence ID" value="NZ_JAGGLM010000005.1"/>
</dbReference>
<dbReference type="Pfam" id="PF00590">
    <property type="entry name" value="TP_methylase"/>
    <property type="match status" value="1"/>
</dbReference>
<keyword evidence="3" id="KW-0489">Methyltransferase</keyword>
<dbReference type="Proteomes" id="UP001519307">
    <property type="component" value="Unassembled WGS sequence"/>
</dbReference>
<name>A0ABS4KR91_9CLOT</name>
<dbReference type="Gene3D" id="3.40.1010.10">
    <property type="entry name" value="Cobalt-precorrin-4 Transmethylase, Domain 1"/>
    <property type="match status" value="1"/>
</dbReference>
<evidence type="ECO:0000256" key="5">
    <source>
        <dbReference type="ARBA" id="ARBA00022691"/>
    </source>
</evidence>
<dbReference type="InterPro" id="IPR012818">
    <property type="entry name" value="CbiE"/>
</dbReference>
<feature type="domain" description="Tetrapyrrole methylase" evidence="6">
    <location>
        <begin position="3"/>
        <end position="186"/>
    </location>
</feature>
<dbReference type="SUPFAM" id="SSF53790">
    <property type="entry name" value="Tetrapyrrole methylase"/>
    <property type="match status" value="1"/>
</dbReference>
<proteinExistence type="predicted"/>
<evidence type="ECO:0000256" key="2">
    <source>
        <dbReference type="ARBA" id="ARBA00022573"/>
    </source>
</evidence>
<dbReference type="InterPro" id="IPR050714">
    <property type="entry name" value="Cobalamin_biosynth_MTase"/>
</dbReference>
<dbReference type="EMBL" id="JAGGLM010000005">
    <property type="protein sequence ID" value="MBP2032548.1"/>
    <property type="molecule type" value="Genomic_DNA"/>
</dbReference>
<evidence type="ECO:0000256" key="4">
    <source>
        <dbReference type="ARBA" id="ARBA00022679"/>
    </source>
</evidence>
<evidence type="ECO:0000256" key="1">
    <source>
        <dbReference type="ARBA" id="ARBA00004953"/>
    </source>
</evidence>
<dbReference type="InterPro" id="IPR014777">
    <property type="entry name" value="4pyrrole_Mease_sub1"/>
</dbReference>
<sequence>MKKVFVVGIGPGHRDYILPRAVKVMEESDVIVGFSRAIKSLNFINSTKIEVPKLQSILEIINSDKYNKITAAASGDPLFYGITEYINKNYEGELEVVPGISSFQYMMSVLKKSWNNAYTGSVHGRNEEIFDIVNNYRVSIWLTDSKNSPDFICKILYENHIEALVYVGENLSYEDEKIIIGTPEELKNASFENLSVVVIERV</sequence>
<evidence type="ECO:0000256" key="3">
    <source>
        <dbReference type="ARBA" id="ARBA00022603"/>
    </source>
</evidence>
<comment type="caution">
    <text evidence="7">The sequence shown here is derived from an EMBL/GenBank/DDBJ whole genome shotgun (WGS) entry which is preliminary data.</text>
</comment>
<evidence type="ECO:0000313" key="7">
    <source>
        <dbReference type="EMBL" id="MBP2032548.1"/>
    </source>
</evidence>
<dbReference type="InterPro" id="IPR035996">
    <property type="entry name" value="4pyrrol_Methylase_sf"/>
</dbReference>
<dbReference type="InterPro" id="IPR000878">
    <property type="entry name" value="4pyrrol_Mease"/>
</dbReference>
<reference evidence="7 8" key="1">
    <citation type="submission" date="2021-03" db="EMBL/GenBank/DDBJ databases">
        <title>Genomic Encyclopedia of Type Strains, Phase IV (KMG-IV): sequencing the most valuable type-strain genomes for metagenomic binning, comparative biology and taxonomic classification.</title>
        <authorList>
            <person name="Goeker M."/>
        </authorList>
    </citation>
    <scope>NUCLEOTIDE SEQUENCE [LARGE SCALE GENOMIC DNA]</scope>
    <source>
        <strain evidence="7 8">DSM 28783</strain>
    </source>
</reference>
<dbReference type="CDD" id="cd11644">
    <property type="entry name" value="Precorrin-6Y-MT"/>
    <property type="match status" value="1"/>
</dbReference>
<keyword evidence="4" id="KW-0808">Transferase</keyword>
<accession>A0ABS4KR91</accession>
<organism evidence="7 8">
    <name type="scientific">Clostridium algifaecis</name>
    <dbReference type="NCBI Taxonomy" id="1472040"/>
    <lineage>
        <taxon>Bacteria</taxon>
        <taxon>Bacillati</taxon>
        <taxon>Bacillota</taxon>
        <taxon>Clostridia</taxon>
        <taxon>Eubacteriales</taxon>
        <taxon>Clostridiaceae</taxon>
        <taxon>Clostridium</taxon>
    </lineage>
</organism>
<keyword evidence="5" id="KW-0949">S-adenosyl-L-methionine</keyword>
<dbReference type="NCBIfam" id="TIGR02467">
    <property type="entry name" value="CbiE"/>
    <property type="match status" value="1"/>
</dbReference>
<evidence type="ECO:0000313" key="8">
    <source>
        <dbReference type="Proteomes" id="UP001519307"/>
    </source>
</evidence>
<dbReference type="PANTHER" id="PTHR43182:SF1">
    <property type="entry name" value="COBALT-PRECORRIN-7 C(5)-METHYLTRANSFERASE"/>
    <property type="match status" value="1"/>
</dbReference>